<dbReference type="Gene3D" id="3.40.50.300">
    <property type="entry name" value="P-loop containing nucleotide triphosphate hydrolases"/>
    <property type="match status" value="1"/>
</dbReference>
<dbReference type="GO" id="GO:0015833">
    <property type="term" value="P:peptide transport"/>
    <property type="evidence" value="ECO:0007669"/>
    <property type="project" value="InterPro"/>
</dbReference>
<evidence type="ECO:0000313" key="11">
    <source>
        <dbReference type="EMBL" id="MBS4200472.1"/>
    </source>
</evidence>
<dbReference type="RefSeq" id="WP_213111047.1">
    <property type="nucleotide sequence ID" value="NZ_JAGYPJ010000001.1"/>
</dbReference>
<feature type="domain" description="ABC transporter" evidence="10">
    <location>
        <begin position="9"/>
        <end position="256"/>
    </location>
</feature>
<dbReference type="PANTHER" id="PTHR43297:SF14">
    <property type="entry name" value="ATPASE AAA-TYPE CORE DOMAIN-CONTAINING PROTEIN"/>
    <property type="match status" value="1"/>
</dbReference>
<evidence type="ECO:0000256" key="3">
    <source>
        <dbReference type="ARBA" id="ARBA00022448"/>
    </source>
</evidence>
<dbReference type="GO" id="GO:0016887">
    <property type="term" value="F:ATP hydrolysis activity"/>
    <property type="evidence" value="ECO:0007669"/>
    <property type="project" value="InterPro"/>
</dbReference>
<keyword evidence="3" id="KW-0813">Transport</keyword>
<comment type="caution">
    <text evidence="11">The sequence shown here is derived from an EMBL/GenBank/DDBJ whole genome shotgun (WGS) entry which is preliminary data.</text>
</comment>
<protein>
    <submittedName>
        <fullName evidence="11">ABC transporter ATP-binding protein</fullName>
    </submittedName>
</protein>
<dbReference type="InterPro" id="IPR003593">
    <property type="entry name" value="AAA+_ATPase"/>
</dbReference>
<evidence type="ECO:0000256" key="5">
    <source>
        <dbReference type="ARBA" id="ARBA00022519"/>
    </source>
</evidence>
<dbReference type="PROSITE" id="PS50893">
    <property type="entry name" value="ABC_TRANSPORTER_2"/>
    <property type="match status" value="1"/>
</dbReference>
<dbReference type="GO" id="GO:0005886">
    <property type="term" value="C:plasma membrane"/>
    <property type="evidence" value="ECO:0007669"/>
    <property type="project" value="UniProtKB-SubCell"/>
</dbReference>
<accession>A0A942TPG4</accession>
<dbReference type="Pfam" id="PF00005">
    <property type="entry name" value="ABC_tran"/>
    <property type="match status" value="1"/>
</dbReference>
<evidence type="ECO:0000256" key="6">
    <source>
        <dbReference type="ARBA" id="ARBA00022741"/>
    </source>
</evidence>
<dbReference type="AlphaFoldDB" id="A0A942TPG4"/>
<gene>
    <name evidence="11" type="ORF">KHA93_12610</name>
</gene>
<reference evidence="11 12" key="1">
    <citation type="submission" date="2021-05" db="EMBL/GenBank/DDBJ databases">
        <title>Novel Bacillus species.</title>
        <authorList>
            <person name="Liu G."/>
        </authorList>
    </citation>
    <scope>NUCLEOTIDE SEQUENCE [LARGE SCALE GENOMIC DNA]</scope>
    <source>
        <strain evidence="11 12">FJAT-49732</strain>
    </source>
</reference>
<keyword evidence="7 11" id="KW-0067">ATP-binding</keyword>
<keyword evidence="8" id="KW-1278">Translocase</keyword>
<evidence type="ECO:0000256" key="1">
    <source>
        <dbReference type="ARBA" id="ARBA00004202"/>
    </source>
</evidence>
<keyword evidence="5" id="KW-0997">Cell inner membrane</keyword>
<evidence type="ECO:0000256" key="2">
    <source>
        <dbReference type="ARBA" id="ARBA00005417"/>
    </source>
</evidence>
<dbReference type="SMART" id="SM00382">
    <property type="entry name" value="AAA"/>
    <property type="match status" value="1"/>
</dbReference>
<dbReference type="PANTHER" id="PTHR43297">
    <property type="entry name" value="OLIGOPEPTIDE TRANSPORT ATP-BINDING PROTEIN APPD"/>
    <property type="match status" value="1"/>
</dbReference>
<dbReference type="InterPro" id="IPR027417">
    <property type="entry name" value="P-loop_NTPase"/>
</dbReference>
<dbReference type="Proteomes" id="UP000682713">
    <property type="component" value="Unassembled WGS sequence"/>
</dbReference>
<dbReference type="InterPro" id="IPR050388">
    <property type="entry name" value="ABC_Ni/Peptide_Import"/>
</dbReference>
<comment type="subcellular location">
    <subcellularLocation>
        <location evidence="1">Cell membrane</location>
        <topology evidence="1">Peripheral membrane protein</topology>
    </subcellularLocation>
</comment>
<keyword evidence="6" id="KW-0547">Nucleotide-binding</keyword>
<keyword evidence="12" id="KW-1185">Reference proteome</keyword>
<keyword evidence="4" id="KW-1003">Cell membrane</keyword>
<dbReference type="CDD" id="cd03257">
    <property type="entry name" value="ABC_NikE_OppD_transporters"/>
    <property type="match status" value="1"/>
</dbReference>
<dbReference type="NCBIfam" id="TIGR01727">
    <property type="entry name" value="oligo_HPY"/>
    <property type="match status" value="1"/>
</dbReference>
<evidence type="ECO:0000313" key="12">
    <source>
        <dbReference type="Proteomes" id="UP000682713"/>
    </source>
</evidence>
<dbReference type="EMBL" id="JAGYPJ010000001">
    <property type="protein sequence ID" value="MBS4200472.1"/>
    <property type="molecule type" value="Genomic_DNA"/>
</dbReference>
<proteinExistence type="inferred from homology"/>
<dbReference type="Pfam" id="PF08352">
    <property type="entry name" value="oligo_HPY"/>
    <property type="match status" value="1"/>
</dbReference>
<evidence type="ECO:0000256" key="4">
    <source>
        <dbReference type="ARBA" id="ARBA00022475"/>
    </source>
</evidence>
<evidence type="ECO:0000256" key="7">
    <source>
        <dbReference type="ARBA" id="ARBA00022840"/>
    </source>
</evidence>
<dbReference type="InterPro" id="IPR003439">
    <property type="entry name" value="ABC_transporter-like_ATP-bd"/>
</dbReference>
<evidence type="ECO:0000256" key="9">
    <source>
        <dbReference type="ARBA" id="ARBA00023136"/>
    </source>
</evidence>
<keyword evidence="9" id="KW-0472">Membrane</keyword>
<organism evidence="11 12">
    <name type="scientific">Lederbergia citrisecunda</name>
    <dbReference type="NCBI Taxonomy" id="2833583"/>
    <lineage>
        <taxon>Bacteria</taxon>
        <taxon>Bacillati</taxon>
        <taxon>Bacillota</taxon>
        <taxon>Bacilli</taxon>
        <taxon>Bacillales</taxon>
        <taxon>Bacillaceae</taxon>
        <taxon>Lederbergia</taxon>
    </lineage>
</organism>
<evidence type="ECO:0000259" key="10">
    <source>
        <dbReference type="PROSITE" id="PS50893"/>
    </source>
</evidence>
<dbReference type="FunFam" id="3.40.50.300:FF:000016">
    <property type="entry name" value="Oligopeptide ABC transporter ATP-binding component"/>
    <property type="match status" value="1"/>
</dbReference>
<dbReference type="InterPro" id="IPR013563">
    <property type="entry name" value="Oligopep_ABC_C"/>
</dbReference>
<dbReference type="SUPFAM" id="SSF52540">
    <property type="entry name" value="P-loop containing nucleoside triphosphate hydrolases"/>
    <property type="match status" value="1"/>
</dbReference>
<evidence type="ECO:0000256" key="8">
    <source>
        <dbReference type="ARBA" id="ARBA00022967"/>
    </source>
</evidence>
<sequence length="329" mass="36525">MMEQNLVEIRDLSVKFKLKGGTIRAVDNVSLDIPKGKVTALVGESGSGKSTLASAILKMVSSPGVISNGEIKINGEDILTMKQRELQQYRWSQVSMVFQAAQNSLNPVVRIKEQFIETYLAHKKAPEKEILERAAQLLEYVRLEPKRVFESFPHELSGGMKQRVMIAFSLLLDPDLVILDEPTTALDVITQDYIFDILLKIHEELGITMLLLSHDISVVAKVADRIGVMYAGKLVEVGDIFEIFTNPKHPYTSGLIKAAPSLLEDLEHTVPIGGSPPDLLNLPLGCAFHPRCQFAKDICKQVTPLMETVGENHLTACHLYNAARDERVN</sequence>
<comment type="similarity">
    <text evidence="2">Belongs to the ABC transporter superfamily.</text>
</comment>
<name>A0A942TPG4_9BACI</name>
<dbReference type="GO" id="GO:0005524">
    <property type="term" value="F:ATP binding"/>
    <property type="evidence" value="ECO:0007669"/>
    <property type="project" value="UniProtKB-KW"/>
</dbReference>